<protein>
    <submittedName>
        <fullName evidence="3">Uncharacterized protein</fullName>
    </submittedName>
</protein>
<evidence type="ECO:0000313" key="3">
    <source>
        <dbReference type="EMBL" id="RVW93002.1"/>
    </source>
</evidence>
<feature type="coiled-coil region" evidence="1">
    <location>
        <begin position="474"/>
        <end position="501"/>
    </location>
</feature>
<accession>A0A438I8H4</accession>
<keyword evidence="1" id="KW-0175">Coiled coil</keyword>
<dbReference type="AlphaFoldDB" id="A0A438I8H4"/>
<organism evidence="3 4">
    <name type="scientific">Vitis vinifera</name>
    <name type="common">Grape</name>
    <dbReference type="NCBI Taxonomy" id="29760"/>
    <lineage>
        <taxon>Eukaryota</taxon>
        <taxon>Viridiplantae</taxon>
        <taxon>Streptophyta</taxon>
        <taxon>Embryophyta</taxon>
        <taxon>Tracheophyta</taxon>
        <taxon>Spermatophyta</taxon>
        <taxon>Magnoliopsida</taxon>
        <taxon>eudicotyledons</taxon>
        <taxon>Gunneridae</taxon>
        <taxon>Pentapetalae</taxon>
        <taxon>rosids</taxon>
        <taxon>Vitales</taxon>
        <taxon>Vitaceae</taxon>
        <taxon>Viteae</taxon>
        <taxon>Vitis</taxon>
    </lineage>
</organism>
<evidence type="ECO:0000256" key="1">
    <source>
        <dbReference type="SAM" id="Coils"/>
    </source>
</evidence>
<dbReference type="EMBL" id="QGNW01000132">
    <property type="protein sequence ID" value="RVW93002.1"/>
    <property type="molecule type" value="Genomic_DNA"/>
</dbReference>
<evidence type="ECO:0000313" key="4">
    <source>
        <dbReference type="Proteomes" id="UP000288805"/>
    </source>
</evidence>
<proteinExistence type="predicted"/>
<sequence>MVVSAKVRGVRKLSRWNWAVLGIDRAYLGLGLAIREMKLGFIGIVQLKMSPKKEIVTSGAAGQGGSRGRVKHIEFLSDGNSGNALEQFNAGLRLPLPSLFKQFLHYMRIPPALIHPNVIRVLMGCSILDMLFGLDLSLLEVIFVYTIKKAKNDIFSLSASIPSLQLVTGLPDSTKGAARGHVLVKGPWASFLVHREKEFVPNQSLRILGTDKRGRLVEWVEKVSFDRLNKLFEIAVGGCLKKWCSENTLFSKISPFTRRHARQTPKLAKNALTRGRRRGRKEPCGGHSVKNALPSSSESSPPGHEPATERLGSLPRKPDSLAMVMIDEPVAERLIPPRVLTTGFGERHKKRLYEIIELNNTSALVEYSEGVQPKAIREDRSGSTLVPDDDSPSEVPFVEKEAILASRKEPYNRDSTEGDSANEVVHIFVRPPSCAEMEKMLRQIPRCSDRRELFTNLLRVADHIKVFVSHHMGGEELRLRLEQSEANLAAAQKAAAEKAEA</sequence>
<name>A0A438I8H4_VITVI</name>
<dbReference type="Proteomes" id="UP000288805">
    <property type="component" value="Unassembled WGS sequence"/>
</dbReference>
<reference evidence="3 4" key="1">
    <citation type="journal article" date="2018" name="PLoS Genet.">
        <title>Population sequencing reveals clonal diversity and ancestral inbreeding in the grapevine cultivar Chardonnay.</title>
        <authorList>
            <person name="Roach M.J."/>
            <person name="Johnson D.L."/>
            <person name="Bohlmann J."/>
            <person name="van Vuuren H.J."/>
            <person name="Jones S.J."/>
            <person name="Pretorius I.S."/>
            <person name="Schmidt S.A."/>
            <person name="Borneman A.R."/>
        </authorList>
    </citation>
    <scope>NUCLEOTIDE SEQUENCE [LARGE SCALE GENOMIC DNA]</scope>
    <source>
        <strain evidence="4">cv. Chardonnay</strain>
        <tissue evidence="3">Leaf</tissue>
    </source>
</reference>
<feature type="region of interest" description="Disordered" evidence="2">
    <location>
        <begin position="260"/>
        <end position="316"/>
    </location>
</feature>
<comment type="caution">
    <text evidence="3">The sequence shown here is derived from an EMBL/GenBank/DDBJ whole genome shotgun (WGS) entry which is preliminary data.</text>
</comment>
<gene>
    <name evidence="3" type="ORF">CK203_032733</name>
</gene>
<evidence type="ECO:0000256" key="2">
    <source>
        <dbReference type="SAM" id="MobiDB-lite"/>
    </source>
</evidence>